<dbReference type="Proteomes" id="UP000603912">
    <property type="component" value="Unassembled WGS sequence"/>
</dbReference>
<dbReference type="SUPFAM" id="SSF82784">
    <property type="entry name" value="OsmC-like"/>
    <property type="match status" value="1"/>
</dbReference>
<proteinExistence type="predicted"/>
<organism evidence="1 2">
    <name type="scientific">Alsobacter metallidurans</name>
    <dbReference type="NCBI Taxonomy" id="340221"/>
    <lineage>
        <taxon>Bacteria</taxon>
        <taxon>Pseudomonadati</taxon>
        <taxon>Pseudomonadota</taxon>
        <taxon>Alphaproteobacteria</taxon>
        <taxon>Hyphomicrobiales</taxon>
        <taxon>Alsobacteraceae</taxon>
        <taxon>Alsobacter</taxon>
    </lineage>
</organism>
<dbReference type="RefSeq" id="WP_188517260.1">
    <property type="nucleotide sequence ID" value="NZ_BMES01000001.1"/>
</dbReference>
<dbReference type="Gene3D" id="3.30.300.20">
    <property type="match status" value="1"/>
</dbReference>
<sequence length="158" mass="17249">MREHRYRTTTVWTGNLGSGTADYRSYGRDHAVRVVGKPDILGSSDPAFRGDPTRHNPEDLFVASLSACHMLWYLHLAAVSGIVVAAYEDEAEGVMEEGPEGGRFTGVTLRPHVRIVAGDPEKAGALHEQAHRYCFVANSVNCPVRCEPTIESQQGVEG</sequence>
<protein>
    <submittedName>
        <fullName evidence="1">Peroxiredoxin</fullName>
    </submittedName>
</protein>
<dbReference type="InterPro" id="IPR036102">
    <property type="entry name" value="OsmC/Ohrsf"/>
</dbReference>
<dbReference type="PANTHER" id="PTHR42830">
    <property type="entry name" value="OSMOTICALLY INDUCIBLE FAMILY PROTEIN"/>
    <property type="match status" value="1"/>
</dbReference>
<dbReference type="InterPro" id="IPR015946">
    <property type="entry name" value="KH_dom-like_a/b"/>
</dbReference>
<dbReference type="EMBL" id="BMES01000001">
    <property type="protein sequence ID" value="GGH16715.1"/>
    <property type="molecule type" value="Genomic_DNA"/>
</dbReference>
<evidence type="ECO:0000313" key="1">
    <source>
        <dbReference type="EMBL" id="GGH16715.1"/>
    </source>
</evidence>
<gene>
    <name evidence="1" type="ORF">GCM10007036_17630</name>
</gene>
<keyword evidence="2" id="KW-1185">Reference proteome</keyword>
<dbReference type="Pfam" id="PF02566">
    <property type="entry name" value="OsmC"/>
    <property type="match status" value="1"/>
</dbReference>
<reference evidence="1" key="1">
    <citation type="journal article" date="2014" name="Int. J. Syst. Evol. Microbiol.">
        <title>Complete genome sequence of Corynebacterium casei LMG S-19264T (=DSM 44701T), isolated from a smear-ripened cheese.</title>
        <authorList>
            <consortium name="US DOE Joint Genome Institute (JGI-PGF)"/>
            <person name="Walter F."/>
            <person name="Albersmeier A."/>
            <person name="Kalinowski J."/>
            <person name="Ruckert C."/>
        </authorList>
    </citation>
    <scope>NUCLEOTIDE SEQUENCE</scope>
    <source>
        <strain evidence="1">CGMCC 1.12214</strain>
    </source>
</reference>
<dbReference type="InterPro" id="IPR003718">
    <property type="entry name" value="OsmC/Ohr_fam"/>
</dbReference>
<reference evidence="1" key="2">
    <citation type="submission" date="2020-09" db="EMBL/GenBank/DDBJ databases">
        <authorList>
            <person name="Sun Q."/>
            <person name="Zhou Y."/>
        </authorList>
    </citation>
    <scope>NUCLEOTIDE SEQUENCE</scope>
    <source>
        <strain evidence="1">CGMCC 1.12214</strain>
    </source>
</reference>
<accession>A0A917I5H0</accession>
<name>A0A917I5H0_9HYPH</name>
<comment type="caution">
    <text evidence="1">The sequence shown here is derived from an EMBL/GenBank/DDBJ whole genome shotgun (WGS) entry which is preliminary data.</text>
</comment>
<dbReference type="AlphaFoldDB" id="A0A917I5H0"/>
<dbReference type="PANTHER" id="PTHR42830:SF2">
    <property type="entry name" value="OSMC_OHR FAMILY PROTEIN"/>
    <property type="match status" value="1"/>
</dbReference>
<dbReference type="InterPro" id="IPR052707">
    <property type="entry name" value="OsmC_Ohr_Peroxiredoxin"/>
</dbReference>
<evidence type="ECO:0000313" key="2">
    <source>
        <dbReference type="Proteomes" id="UP000603912"/>
    </source>
</evidence>